<evidence type="ECO:0008006" key="3">
    <source>
        <dbReference type="Google" id="ProtNLM"/>
    </source>
</evidence>
<dbReference type="AlphaFoldDB" id="A0A1E3QWY8"/>
<evidence type="ECO:0000313" key="2">
    <source>
        <dbReference type="Proteomes" id="UP000094336"/>
    </source>
</evidence>
<evidence type="ECO:0000313" key="1">
    <source>
        <dbReference type="EMBL" id="ODQ82176.1"/>
    </source>
</evidence>
<dbReference type="Proteomes" id="UP000094336">
    <property type="component" value="Unassembled WGS sequence"/>
</dbReference>
<dbReference type="RefSeq" id="XP_018987504.1">
    <property type="nucleotide sequence ID" value="XM_019130678.1"/>
</dbReference>
<dbReference type="PANTHER" id="PTHR28110">
    <property type="entry name" value="TRANSMEMBRANE PROTEIN"/>
    <property type="match status" value="1"/>
</dbReference>
<protein>
    <recommendedName>
        <fullName evidence="3">DUF218 domain-containing protein</fullName>
    </recommendedName>
</protein>
<dbReference type="EMBL" id="KV454426">
    <property type="protein sequence ID" value="ODQ82176.1"/>
    <property type="molecule type" value="Genomic_DNA"/>
</dbReference>
<reference evidence="2" key="1">
    <citation type="submission" date="2016-05" db="EMBL/GenBank/DDBJ databases">
        <title>Comparative genomics of biotechnologically important yeasts.</title>
        <authorList>
            <consortium name="DOE Joint Genome Institute"/>
            <person name="Riley R."/>
            <person name="Haridas S."/>
            <person name="Wolfe K.H."/>
            <person name="Lopes M.R."/>
            <person name="Hittinger C.T."/>
            <person name="Goker M."/>
            <person name="Salamov A."/>
            <person name="Wisecaver J."/>
            <person name="Long T.M."/>
            <person name="Aerts A.L."/>
            <person name="Barry K."/>
            <person name="Choi C."/>
            <person name="Clum A."/>
            <person name="Coughlan A.Y."/>
            <person name="Deshpande S."/>
            <person name="Douglass A.P."/>
            <person name="Hanson S.J."/>
            <person name="Klenk H.-P."/>
            <person name="Labutti K."/>
            <person name="Lapidus A."/>
            <person name="Lindquist E."/>
            <person name="Lipzen A."/>
            <person name="Meier-Kolthoff J.P."/>
            <person name="Ohm R.A."/>
            <person name="Otillar R.P."/>
            <person name="Pangilinan J."/>
            <person name="Peng Y."/>
            <person name="Rokas A."/>
            <person name="Rosa C.A."/>
            <person name="Scheuner C."/>
            <person name="Sibirny A.A."/>
            <person name="Slot J.C."/>
            <person name="Stielow J.B."/>
            <person name="Sun H."/>
            <person name="Kurtzman C.P."/>
            <person name="Blackwell M."/>
            <person name="Grigoriev I.V."/>
            <person name="Jeffries T.W."/>
        </authorList>
    </citation>
    <scope>NUCLEOTIDE SEQUENCE [LARGE SCALE GENOMIC DNA]</scope>
    <source>
        <strain evidence="2">NRRL Y-12698</strain>
    </source>
</reference>
<dbReference type="PANTHER" id="PTHR28110:SF1">
    <property type="entry name" value="TRANSMEMBRANE PROTEIN"/>
    <property type="match status" value="1"/>
</dbReference>
<sequence length="285" mass="32214">MKGISHLILVPGHSIWKPSSSASLGASQDEWYLEGFQKDGRDHMCFVNHIVSAIHILIDEWDTSMVIFSGGQTKIQAGPISESQSYRNLAERLLTTGAYAKFKETLGSDHGMLTESELGKFTNENPSDQYEHASLMSRIYTEEFARDSFENVVLSLLRFKQITGTYPQKLTIVGFEFKRARFVDHHLSTLGFPAGRVQYIGNSPTPPIEDDREYFRSLRAAECKNAVSLFMKDLWGCAPPLLDKKSTRDPFNRGYGLTAQATIRLSPFLITSLEALEDKLFRYKL</sequence>
<dbReference type="GO" id="GO:0005737">
    <property type="term" value="C:cytoplasm"/>
    <property type="evidence" value="ECO:0007669"/>
    <property type="project" value="TreeGrafter"/>
</dbReference>
<accession>A0A1E3QWY8</accession>
<dbReference type="OrthoDB" id="4347at2759"/>
<dbReference type="InterPro" id="IPR055323">
    <property type="entry name" value="C57A10.07/YOR238W"/>
</dbReference>
<gene>
    <name evidence="1" type="ORF">BABINDRAFT_169616</name>
</gene>
<name>A0A1E3QWY8_9ASCO</name>
<dbReference type="GeneID" id="30148531"/>
<proteinExistence type="predicted"/>
<organism evidence="1 2">
    <name type="scientific">Babjeviella inositovora NRRL Y-12698</name>
    <dbReference type="NCBI Taxonomy" id="984486"/>
    <lineage>
        <taxon>Eukaryota</taxon>
        <taxon>Fungi</taxon>
        <taxon>Dikarya</taxon>
        <taxon>Ascomycota</taxon>
        <taxon>Saccharomycotina</taxon>
        <taxon>Pichiomycetes</taxon>
        <taxon>Serinales incertae sedis</taxon>
        <taxon>Babjeviella</taxon>
    </lineage>
</organism>
<keyword evidence="2" id="KW-1185">Reference proteome</keyword>